<name>A0A7J5I9Q4_BACUN</name>
<evidence type="ECO:0000313" key="1">
    <source>
        <dbReference type="EMBL" id="KAB4241594.1"/>
    </source>
</evidence>
<dbReference type="RefSeq" id="WP_130081150.1">
    <property type="nucleotide sequence ID" value="NZ_RCXX01000007.1"/>
</dbReference>
<evidence type="ECO:0000313" key="2">
    <source>
        <dbReference type="Proteomes" id="UP000431575"/>
    </source>
</evidence>
<accession>A0A7J5I9Q4</accession>
<proteinExistence type="predicted"/>
<comment type="caution">
    <text evidence="1">The sequence shown here is derived from an EMBL/GenBank/DDBJ whole genome shotgun (WGS) entry which is preliminary data.</text>
</comment>
<sequence>MLQRSLFFPCGGAAIPQIHHDLLITQLALSRTSHCYGRALFINVARYAYLRSQGVYDDAPFTDATVSGCIRILG</sequence>
<gene>
    <name evidence="1" type="ORF">GAP41_12650</name>
</gene>
<dbReference type="EMBL" id="WCTM01000007">
    <property type="protein sequence ID" value="KAB4241594.1"/>
    <property type="molecule type" value="Genomic_DNA"/>
</dbReference>
<dbReference type="AlphaFoldDB" id="A0A7J5I9Q4"/>
<protein>
    <submittedName>
        <fullName evidence="1">Uncharacterized protein</fullName>
    </submittedName>
</protein>
<dbReference type="Proteomes" id="UP000431575">
    <property type="component" value="Unassembled WGS sequence"/>
</dbReference>
<reference evidence="1 2" key="1">
    <citation type="journal article" date="2019" name="Nat. Med.">
        <title>A library of human gut bacterial isolates paired with longitudinal multiomics data enables mechanistic microbiome research.</title>
        <authorList>
            <person name="Poyet M."/>
            <person name="Groussin M."/>
            <person name="Gibbons S.M."/>
            <person name="Avila-Pacheco J."/>
            <person name="Jiang X."/>
            <person name="Kearney S.M."/>
            <person name="Perrotta A.R."/>
            <person name="Berdy B."/>
            <person name="Zhao S."/>
            <person name="Lieberman T.D."/>
            <person name="Swanson P.K."/>
            <person name="Smith M."/>
            <person name="Roesemann S."/>
            <person name="Alexander J.E."/>
            <person name="Rich S.A."/>
            <person name="Livny J."/>
            <person name="Vlamakis H."/>
            <person name="Clish C."/>
            <person name="Bullock K."/>
            <person name="Deik A."/>
            <person name="Scott J."/>
            <person name="Pierce K.A."/>
            <person name="Xavier R.J."/>
            <person name="Alm E.J."/>
        </authorList>
    </citation>
    <scope>NUCLEOTIDE SEQUENCE [LARGE SCALE GENOMIC DNA]</scope>
    <source>
        <strain evidence="1 2">BIOML-A6</strain>
    </source>
</reference>
<organism evidence="1 2">
    <name type="scientific">Bacteroides uniformis</name>
    <dbReference type="NCBI Taxonomy" id="820"/>
    <lineage>
        <taxon>Bacteria</taxon>
        <taxon>Pseudomonadati</taxon>
        <taxon>Bacteroidota</taxon>
        <taxon>Bacteroidia</taxon>
        <taxon>Bacteroidales</taxon>
        <taxon>Bacteroidaceae</taxon>
        <taxon>Bacteroides</taxon>
    </lineage>
</organism>